<feature type="region of interest" description="Disordered" evidence="1">
    <location>
        <begin position="41"/>
        <end position="72"/>
    </location>
</feature>
<feature type="compositionally biased region" description="Polar residues" evidence="1">
    <location>
        <begin position="41"/>
        <end position="57"/>
    </location>
</feature>
<reference evidence="2" key="1">
    <citation type="journal article" date="2019" name="bioRxiv">
        <title>The Genome of the Zebra Mussel, Dreissena polymorpha: A Resource for Invasive Species Research.</title>
        <authorList>
            <person name="McCartney M.A."/>
            <person name="Auch B."/>
            <person name="Kono T."/>
            <person name="Mallez S."/>
            <person name="Zhang Y."/>
            <person name="Obille A."/>
            <person name="Becker A."/>
            <person name="Abrahante J.E."/>
            <person name="Garbe J."/>
            <person name="Badalamenti J.P."/>
            <person name="Herman A."/>
            <person name="Mangelson H."/>
            <person name="Liachko I."/>
            <person name="Sullivan S."/>
            <person name="Sone E.D."/>
            <person name="Koren S."/>
            <person name="Silverstein K.A.T."/>
            <person name="Beckman K.B."/>
            <person name="Gohl D.M."/>
        </authorList>
    </citation>
    <scope>NUCLEOTIDE SEQUENCE</scope>
    <source>
        <strain evidence="2">Duluth1</strain>
        <tissue evidence="2">Whole animal</tissue>
    </source>
</reference>
<accession>A0A9D4L400</accession>
<organism evidence="2 3">
    <name type="scientific">Dreissena polymorpha</name>
    <name type="common">Zebra mussel</name>
    <name type="synonym">Mytilus polymorpha</name>
    <dbReference type="NCBI Taxonomy" id="45954"/>
    <lineage>
        <taxon>Eukaryota</taxon>
        <taxon>Metazoa</taxon>
        <taxon>Spiralia</taxon>
        <taxon>Lophotrochozoa</taxon>
        <taxon>Mollusca</taxon>
        <taxon>Bivalvia</taxon>
        <taxon>Autobranchia</taxon>
        <taxon>Heteroconchia</taxon>
        <taxon>Euheterodonta</taxon>
        <taxon>Imparidentia</taxon>
        <taxon>Neoheterodontei</taxon>
        <taxon>Myida</taxon>
        <taxon>Dreissenoidea</taxon>
        <taxon>Dreissenidae</taxon>
        <taxon>Dreissena</taxon>
    </lineage>
</organism>
<feature type="region of interest" description="Disordered" evidence="1">
    <location>
        <begin position="1"/>
        <end position="25"/>
    </location>
</feature>
<dbReference type="AlphaFoldDB" id="A0A9D4L400"/>
<proteinExistence type="predicted"/>
<sequence>MTSSVRRPSGIVRKPSCNQSGGRRSMYMSLGNALIFADTRTINPRQNAPVSVRSSAGRQPDERKKRGPMSGR</sequence>
<name>A0A9D4L400_DREPO</name>
<protein>
    <submittedName>
        <fullName evidence="2">Uncharacterized protein</fullName>
    </submittedName>
</protein>
<dbReference type="EMBL" id="JAIWYP010000003">
    <property type="protein sequence ID" value="KAH3851525.1"/>
    <property type="molecule type" value="Genomic_DNA"/>
</dbReference>
<evidence type="ECO:0000313" key="3">
    <source>
        <dbReference type="Proteomes" id="UP000828390"/>
    </source>
</evidence>
<dbReference type="Proteomes" id="UP000828390">
    <property type="component" value="Unassembled WGS sequence"/>
</dbReference>
<evidence type="ECO:0000256" key="1">
    <source>
        <dbReference type="SAM" id="MobiDB-lite"/>
    </source>
</evidence>
<reference evidence="2" key="2">
    <citation type="submission" date="2020-11" db="EMBL/GenBank/DDBJ databases">
        <authorList>
            <person name="McCartney M.A."/>
            <person name="Auch B."/>
            <person name="Kono T."/>
            <person name="Mallez S."/>
            <person name="Becker A."/>
            <person name="Gohl D.M."/>
            <person name="Silverstein K.A.T."/>
            <person name="Koren S."/>
            <person name="Bechman K.B."/>
            <person name="Herman A."/>
            <person name="Abrahante J.E."/>
            <person name="Garbe J."/>
        </authorList>
    </citation>
    <scope>NUCLEOTIDE SEQUENCE</scope>
    <source>
        <strain evidence="2">Duluth1</strain>
        <tissue evidence="2">Whole animal</tissue>
    </source>
</reference>
<gene>
    <name evidence="2" type="ORF">DPMN_094007</name>
</gene>
<evidence type="ECO:0000313" key="2">
    <source>
        <dbReference type="EMBL" id="KAH3851525.1"/>
    </source>
</evidence>
<keyword evidence="3" id="KW-1185">Reference proteome</keyword>
<comment type="caution">
    <text evidence="2">The sequence shown here is derived from an EMBL/GenBank/DDBJ whole genome shotgun (WGS) entry which is preliminary data.</text>
</comment>